<dbReference type="Gene3D" id="3.30.210.10">
    <property type="entry name" value="DNA polymerase, thumb domain"/>
    <property type="match status" value="1"/>
</dbReference>
<dbReference type="CDD" id="cd00141">
    <property type="entry name" value="NT_POLXc"/>
    <property type="match status" value="1"/>
</dbReference>
<evidence type="ECO:0000256" key="1">
    <source>
        <dbReference type="ARBA" id="ARBA00001946"/>
    </source>
</evidence>
<dbReference type="FunFam" id="3.30.460.10:FF:000021">
    <property type="entry name" value="DNA polymerase beta"/>
    <property type="match status" value="1"/>
</dbReference>
<keyword evidence="6 16" id="KW-0808">Transferase</keyword>
<dbReference type="InterPro" id="IPR043519">
    <property type="entry name" value="NT_sf"/>
</dbReference>
<dbReference type="PRINTS" id="PR00869">
    <property type="entry name" value="DNAPOLX"/>
</dbReference>
<evidence type="ECO:0000256" key="10">
    <source>
        <dbReference type="ARBA" id="ARBA00022842"/>
    </source>
</evidence>
<organism evidence="19 20">
    <name type="scientific">Paralvinella palmiformis</name>
    <dbReference type="NCBI Taxonomy" id="53620"/>
    <lineage>
        <taxon>Eukaryota</taxon>
        <taxon>Metazoa</taxon>
        <taxon>Spiralia</taxon>
        <taxon>Lophotrochozoa</taxon>
        <taxon>Annelida</taxon>
        <taxon>Polychaeta</taxon>
        <taxon>Sedentaria</taxon>
        <taxon>Canalipalpata</taxon>
        <taxon>Terebellida</taxon>
        <taxon>Terebelliformia</taxon>
        <taxon>Alvinellidae</taxon>
        <taxon>Paralvinella</taxon>
    </lineage>
</organism>
<evidence type="ECO:0000256" key="7">
    <source>
        <dbReference type="ARBA" id="ARBA00022695"/>
    </source>
</evidence>
<evidence type="ECO:0000256" key="13">
    <source>
        <dbReference type="ARBA" id="ARBA00023204"/>
    </source>
</evidence>
<evidence type="ECO:0000313" key="20">
    <source>
        <dbReference type="Proteomes" id="UP001208570"/>
    </source>
</evidence>
<dbReference type="Gene3D" id="3.30.460.10">
    <property type="entry name" value="Beta Polymerase, domain 2"/>
    <property type="match status" value="1"/>
</dbReference>
<dbReference type="InterPro" id="IPR002054">
    <property type="entry name" value="DNA-dir_DNA_pol_X"/>
</dbReference>
<keyword evidence="4" id="KW-0963">Cytoplasm</keyword>
<comment type="function">
    <text evidence="16">DNA polymerase that functions in several pathways of DNA repair. Involved in base excision repair (BER) responsible for repair of lesions that give rise to abasic (AP) sites in DNA. Also contributes to DNA double-strand break repair by non-homologous end joining and homologous recombination. Has both template-dependent and template-independent (terminal transferase) DNA polymerase activities. Has also a 5'-deoxyribose-5-phosphate lyase (dRP lyase) activity.</text>
</comment>
<evidence type="ECO:0000256" key="8">
    <source>
        <dbReference type="ARBA" id="ARBA00022723"/>
    </source>
</evidence>
<dbReference type="GO" id="GO:0006303">
    <property type="term" value="P:double-strand break repair via nonhomologous end joining"/>
    <property type="evidence" value="ECO:0007669"/>
    <property type="project" value="TreeGrafter"/>
</dbReference>
<dbReference type="Proteomes" id="UP001208570">
    <property type="component" value="Unassembled WGS sequence"/>
</dbReference>
<sequence length="306" mass="34425">AFMKLGMNHSKCGKHSLNPGTGGSGTQQLVDKGEQSVKLANYEKNVNRQMHKYNAYRKAAGTIAKYPTRITSGQEAKNPAHAHKLVSEGITSVEDLRKNIDKLNHQQQIGLKHFEDFEKRIPRDEMEQLEKFVMKTVDALEPLYKASVCGSYRRGAANSGDIDILLTHPNFTSTSGKKPSLLKAVISKLEESNFITDHLSHGDTKYMGVCKLPREKDGTEHCYRRIDIRLIPHDQFFCALLYFTGSDQFNKAMRTKALDEGFTLNEYCIRPMGSTGVPGEPLPVASEQDVFDYVGMKYKEPSERSM</sequence>
<dbReference type="InterPro" id="IPR028207">
    <property type="entry name" value="DNA_pol_B_palm_palm"/>
</dbReference>
<dbReference type="PROSITE" id="PS00522">
    <property type="entry name" value="DNA_POLYMERASE_X"/>
    <property type="match status" value="1"/>
</dbReference>
<dbReference type="Pfam" id="PF10391">
    <property type="entry name" value="DNA_pol_lambd_f"/>
    <property type="match status" value="1"/>
</dbReference>
<dbReference type="GO" id="GO:0003887">
    <property type="term" value="F:DNA-directed DNA polymerase activity"/>
    <property type="evidence" value="ECO:0007669"/>
    <property type="project" value="UniProtKB-UniRule"/>
</dbReference>
<dbReference type="PANTHER" id="PTHR11276">
    <property type="entry name" value="DNA POLYMERASE TYPE-X FAMILY MEMBER"/>
    <property type="match status" value="1"/>
</dbReference>
<keyword evidence="9 16" id="KW-0227">DNA damage</keyword>
<dbReference type="GO" id="GO:0046872">
    <property type="term" value="F:metal ion binding"/>
    <property type="evidence" value="ECO:0007669"/>
    <property type="project" value="UniProtKB-UniRule"/>
</dbReference>
<dbReference type="AlphaFoldDB" id="A0AAD9JDL2"/>
<comment type="catalytic activity">
    <reaction evidence="15 16">
        <text>DNA(n) + a 2'-deoxyribonucleoside 5'-triphosphate = DNA(n+1) + diphosphate</text>
        <dbReference type="Rhea" id="RHEA:22508"/>
        <dbReference type="Rhea" id="RHEA-COMP:17339"/>
        <dbReference type="Rhea" id="RHEA-COMP:17340"/>
        <dbReference type="ChEBI" id="CHEBI:33019"/>
        <dbReference type="ChEBI" id="CHEBI:61560"/>
        <dbReference type="ChEBI" id="CHEBI:173112"/>
        <dbReference type="EC" id="2.7.7.7"/>
    </reaction>
</comment>
<dbReference type="SUPFAM" id="SSF81301">
    <property type="entry name" value="Nucleotidyltransferase"/>
    <property type="match status" value="1"/>
</dbReference>
<evidence type="ECO:0000256" key="9">
    <source>
        <dbReference type="ARBA" id="ARBA00022763"/>
    </source>
</evidence>
<dbReference type="Pfam" id="PF14716">
    <property type="entry name" value="HHH_8"/>
    <property type="match status" value="1"/>
</dbReference>
<feature type="non-terminal residue" evidence="19">
    <location>
        <position position="1"/>
    </location>
</feature>
<dbReference type="InterPro" id="IPR019843">
    <property type="entry name" value="DNA_pol-X_BS"/>
</dbReference>
<dbReference type="InterPro" id="IPR002008">
    <property type="entry name" value="DNA_pol_X_beta-like"/>
</dbReference>
<evidence type="ECO:0000256" key="2">
    <source>
        <dbReference type="ARBA" id="ARBA00004123"/>
    </source>
</evidence>
<feature type="region of interest" description="Disordered" evidence="17">
    <location>
        <begin position="1"/>
        <end position="27"/>
    </location>
</feature>
<protein>
    <recommendedName>
        <fullName evidence="16">DNA polymerase</fullName>
        <ecNumber evidence="16">2.7.7.7</ecNumber>
    </recommendedName>
</protein>
<evidence type="ECO:0000256" key="16">
    <source>
        <dbReference type="RuleBase" id="RU366014"/>
    </source>
</evidence>
<evidence type="ECO:0000256" key="11">
    <source>
        <dbReference type="ARBA" id="ARBA00022932"/>
    </source>
</evidence>
<keyword evidence="8" id="KW-0479">Metal-binding</keyword>
<keyword evidence="10" id="KW-0460">Magnesium</keyword>
<gene>
    <name evidence="19" type="ORF">LSH36_386g00004</name>
</gene>
<dbReference type="SMART" id="SM00483">
    <property type="entry name" value="POLXc"/>
    <property type="match status" value="1"/>
</dbReference>
<evidence type="ECO:0000259" key="18">
    <source>
        <dbReference type="SMART" id="SM00483"/>
    </source>
</evidence>
<dbReference type="InterPro" id="IPR029398">
    <property type="entry name" value="PolB_thumb"/>
</dbReference>
<evidence type="ECO:0000313" key="19">
    <source>
        <dbReference type="EMBL" id="KAK2150827.1"/>
    </source>
</evidence>
<keyword evidence="11 16" id="KW-0239">DNA-directed DNA polymerase</keyword>
<accession>A0AAD9JDL2</accession>
<keyword evidence="5" id="KW-0237">DNA synthesis</keyword>
<dbReference type="SUPFAM" id="SSF81585">
    <property type="entry name" value="PsbU/PolX domain-like"/>
    <property type="match status" value="1"/>
</dbReference>
<comment type="cofactor">
    <cofactor evidence="1">
        <name>Mg(2+)</name>
        <dbReference type="ChEBI" id="CHEBI:18420"/>
    </cofactor>
</comment>
<dbReference type="InterPro" id="IPR027421">
    <property type="entry name" value="DNA_pol_lamdba_lyase_dom_sf"/>
</dbReference>
<feature type="domain" description="DNA-directed DNA polymerase X" evidence="18">
    <location>
        <begin position="36"/>
        <end position="305"/>
    </location>
</feature>
<evidence type="ECO:0000256" key="14">
    <source>
        <dbReference type="ARBA" id="ARBA00023242"/>
    </source>
</evidence>
<comment type="caution">
    <text evidence="19">The sequence shown here is derived from an EMBL/GenBank/DDBJ whole genome shotgun (WGS) entry which is preliminary data.</text>
</comment>
<keyword evidence="20" id="KW-1185">Reference proteome</keyword>
<evidence type="ECO:0000256" key="4">
    <source>
        <dbReference type="ARBA" id="ARBA00022490"/>
    </source>
</evidence>
<dbReference type="FunFam" id="3.30.210.10:FF:000002">
    <property type="entry name" value="DNA polymerase"/>
    <property type="match status" value="1"/>
</dbReference>
<evidence type="ECO:0000256" key="3">
    <source>
        <dbReference type="ARBA" id="ARBA00008323"/>
    </source>
</evidence>
<dbReference type="EC" id="2.7.7.7" evidence="16"/>
<dbReference type="Pfam" id="PF14792">
    <property type="entry name" value="DNA_pol_B_palm"/>
    <property type="match status" value="1"/>
</dbReference>
<keyword evidence="14 16" id="KW-0539">Nucleus</keyword>
<dbReference type="InterPro" id="IPR037160">
    <property type="entry name" value="DNA_Pol_thumb_sf"/>
</dbReference>
<dbReference type="Pfam" id="PF14791">
    <property type="entry name" value="DNA_pol_B_thumb"/>
    <property type="match status" value="1"/>
</dbReference>
<comment type="similarity">
    <text evidence="3 16">Belongs to the DNA polymerase type-X family.</text>
</comment>
<dbReference type="GO" id="GO:0005634">
    <property type="term" value="C:nucleus"/>
    <property type="evidence" value="ECO:0007669"/>
    <property type="project" value="UniProtKB-SubCell"/>
</dbReference>
<proteinExistence type="inferred from homology"/>
<dbReference type="InterPro" id="IPR010996">
    <property type="entry name" value="HHH_MUS81"/>
</dbReference>
<dbReference type="PRINTS" id="PR00870">
    <property type="entry name" value="DNAPOLXBETA"/>
</dbReference>
<evidence type="ECO:0000256" key="17">
    <source>
        <dbReference type="SAM" id="MobiDB-lite"/>
    </source>
</evidence>
<keyword evidence="13 16" id="KW-0234">DNA repair</keyword>
<dbReference type="InterPro" id="IPR018944">
    <property type="entry name" value="DNA_pol_lambd_fingers_domain"/>
</dbReference>
<evidence type="ECO:0000256" key="6">
    <source>
        <dbReference type="ARBA" id="ARBA00022679"/>
    </source>
</evidence>
<dbReference type="InterPro" id="IPR022312">
    <property type="entry name" value="DNA_pol_X"/>
</dbReference>
<keyword evidence="12" id="KW-0238">DNA-binding</keyword>
<evidence type="ECO:0000256" key="12">
    <source>
        <dbReference type="ARBA" id="ARBA00023125"/>
    </source>
</evidence>
<dbReference type="SUPFAM" id="SSF47802">
    <property type="entry name" value="DNA polymerase beta, N-terminal domain-like"/>
    <property type="match status" value="1"/>
</dbReference>
<dbReference type="PANTHER" id="PTHR11276:SF42">
    <property type="entry name" value="DNA POLYMERASE BETA"/>
    <property type="match status" value="1"/>
</dbReference>
<evidence type="ECO:0000256" key="5">
    <source>
        <dbReference type="ARBA" id="ARBA00022634"/>
    </source>
</evidence>
<reference evidence="19" key="1">
    <citation type="journal article" date="2023" name="Mol. Biol. Evol.">
        <title>Third-Generation Sequencing Reveals the Adaptive Role of the Epigenome in Three Deep-Sea Polychaetes.</title>
        <authorList>
            <person name="Perez M."/>
            <person name="Aroh O."/>
            <person name="Sun Y."/>
            <person name="Lan Y."/>
            <person name="Juniper S.K."/>
            <person name="Young C.R."/>
            <person name="Angers B."/>
            <person name="Qian P.Y."/>
        </authorList>
    </citation>
    <scope>NUCLEOTIDE SEQUENCE</scope>
    <source>
        <strain evidence="19">P08H-3</strain>
    </source>
</reference>
<name>A0AAD9JDL2_9ANNE</name>
<dbReference type="GO" id="GO:0006284">
    <property type="term" value="P:base-excision repair"/>
    <property type="evidence" value="ECO:0007669"/>
    <property type="project" value="TreeGrafter"/>
</dbReference>
<dbReference type="GO" id="GO:0003677">
    <property type="term" value="F:DNA binding"/>
    <property type="evidence" value="ECO:0007669"/>
    <property type="project" value="UniProtKB-UniRule"/>
</dbReference>
<dbReference type="Gene3D" id="1.10.150.20">
    <property type="entry name" value="5' to 3' exonuclease, C-terminal subdomain"/>
    <property type="match status" value="1"/>
</dbReference>
<evidence type="ECO:0000256" key="15">
    <source>
        <dbReference type="ARBA" id="ARBA00049244"/>
    </source>
</evidence>
<keyword evidence="7 16" id="KW-0548">Nucleotidyltransferase</keyword>
<dbReference type="EMBL" id="JAODUP010000386">
    <property type="protein sequence ID" value="KAK2150827.1"/>
    <property type="molecule type" value="Genomic_DNA"/>
</dbReference>
<comment type="subcellular location">
    <subcellularLocation>
        <location evidence="2 16">Nucleus</location>
    </subcellularLocation>
</comment>